<reference evidence="2" key="1">
    <citation type="submission" date="2015-08" db="EMBL/GenBank/DDBJ databases">
        <authorList>
            <person name="Kim K.M."/>
        </authorList>
    </citation>
    <scope>NUCLEOTIDE SEQUENCE [LARGE SCALE GENOMIC DNA]</scope>
    <source>
        <strain evidence="2">KCTC 23892</strain>
    </source>
</reference>
<dbReference type="Proteomes" id="UP000094147">
    <property type="component" value="Chromosome"/>
</dbReference>
<gene>
    <name evidence="1" type="ORF">KS2013_932</name>
</gene>
<name>A0A1B3BA78_9GAMM</name>
<dbReference type="KEGG" id="ksd:KS2013_932"/>
<dbReference type="RefSeq" id="WP_068990447.1">
    <property type="nucleotide sequence ID" value="NZ_CP012418.1"/>
</dbReference>
<evidence type="ECO:0008006" key="3">
    <source>
        <dbReference type="Google" id="ProtNLM"/>
    </source>
</evidence>
<sequence length="180" mass="20752">MAHEAEIYPHHDLFNLAYYHLQVIEQKQHAETPDSIALDCMSCLLALGLTVEALINFSGEAVVPSWDERDKYHVKLRKVCENLGYKFNESEEPFKTLKELKMIRDRMAHAKPIKREREIASLAEIDQLLANEWDPYLTPEQVTSIYEQVDAFEKMIYRNPAIQENGILTCASGWSGDLKP</sequence>
<keyword evidence="2" id="KW-1185">Reference proteome</keyword>
<protein>
    <recommendedName>
        <fullName evidence="3">HEPN AbiU2-like domain-containing protein</fullName>
    </recommendedName>
</protein>
<organism evidence="1 2">
    <name type="scientific">Kangiella sediminilitoris</name>
    <dbReference type="NCBI Taxonomy" id="1144748"/>
    <lineage>
        <taxon>Bacteria</taxon>
        <taxon>Pseudomonadati</taxon>
        <taxon>Pseudomonadota</taxon>
        <taxon>Gammaproteobacteria</taxon>
        <taxon>Kangiellales</taxon>
        <taxon>Kangiellaceae</taxon>
        <taxon>Kangiella</taxon>
    </lineage>
</organism>
<dbReference type="AlphaFoldDB" id="A0A1B3BA78"/>
<proteinExistence type="predicted"/>
<dbReference type="OrthoDB" id="7857369at2"/>
<evidence type="ECO:0000313" key="1">
    <source>
        <dbReference type="EMBL" id="AOE49654.1"/>
    </source>
</evidence>
<accession>A0A1B3BA78</accession>
<dbReference type="EMBL" id="CP012418">
    <property type="protein sequence ID" value="AOE49654.1"/>
    <property type="molecule type" value="Genomic_DNA"/>
</dbReference>
<dbReference type="STRING" id="1144748.KS2013_932"/>
<evidence type="ECO:0000313" key="2">
    <source>
        <dbReference type="Proteomes" id="UP000094147"/>
    </source>
</evidence>